<accession>A0ABY5YUV4</accession>
<sequence length="132" mass="12794">MPGAAKRRLCRGATRTGSGEPDGDVGRVEAPARLLAASALGDRPSESDGETDGAASCRGGGDSEREPGAGAAEGVLEAGRAAGVVRGADGADAALGAAAAGGAAGAAARGLTRRLRKGRSVRTADERLTAID</sequence>
<feature type="region of interest" description="Disordered" evidence="1">
    <location>
        <begin position="108"/>
        <end position="132"/>
    </location>
</feature>
<name>A0ABY5YUV4_9MICC</name>
<keyword evidence="3" id="KW-1185">Reference proteome</keyword>
<dbReference type="EMBL" id="CP104275">
    <property type="protein sequence ID" value="UWX97774.1"/>
    <property type="molecule type" value="Genomic_DNA"/>
</dbReference>
<dbReference type="Proteomes" id="UP001059859">
    <property type="component" value="Chromosome"/>
</dbReference>
<evidence type="ECO:0000313" key="2">
    <source>
        <dbReference type="EMBL" id="UWX97774.1"/>
    </source>
</evidence>
<dbReference type="RefSeq" id="WP_260652950.1">
    <property type="nucleotide sequence ID" value="NZ_CP104275.1"/>
</dbReference>
<evidence type="ECO:0000256" key="1">
    <source>
        <dbReference type="SAM" id="MobiDB-lite"/>
    </source>
</evidence>
<proteinExistence type="predicted"/>
<evidence type="ECO:0000313" key="3">
    <source>
        <dbReference type="Proteomes" id="UP001059859"/>
    </source>
</evidence>
<feature type="compositionally biased region" description="Basic residues" evidence="1">
    <location>
        <begin position="111"/>
        <end position="120"/>
    </location>
</feature>
<organism evidence="2 3">
    <name type="scientific">Arthrobacter zhaoxinii</name>
    <dbReference type="NCBI Taxonomy" id="2964616"/>
    <lineage>
        <taxon>Bacteria</taxon>
        <taxon>Bacillati</taxon>
        <taxon>Actinomycetota</taxon>
        <taxon>Actinomycetes</taxon>
        <taxon>Micrococcales</taxon>
        <taxon>Micrococcaceae</taxon>
        <taxon>Arthrobacter</taxon>
    </lineage>
</organism>
<feature type="compositionally biased region" description="Basic residues" evidence="1">
    <location>
        <begin position="1"/>
        <end position="10"/>
    </location>
</feature>
<feature type="compositionally biased region" description="Basic and acidic residues" evidence="1">
    <location>
        <begin position="122"/>
        <end position="132"/>
    </location>
</feature>
<protein>
    <submittedName>
        <fullName evidence="2">Uncharacterized protein</fullName>
    </submittedName>
</protein>
<feature type="region of interest" description="Disordered" evidence="1">
    <location>
        <begin position="1"/>
        <end position="74"/>
    </location>
</feature>
<gene>
    <name evidence="2" type="ORF">N2K95_03565</name>
</gene>
<reference evidence="2" key="1">
    <citation type="submission" date="2022-09" db="EMBL/GenBank/DDBJ databases">
        <title>Novel species in genus Arthrobacter.</title>
        <authorList>
            <person name="Liu Y."/>
        </authorList>
    </citation>
    <scope>NUCLEOTIDE SEQUENCE</scope>
    <source>
        <strain evidence="2">Zg-Y815</strain>
    </source>
</reference>